<evidence type="ECO:0000313" key="1">
    <source>
        <dbReference type="EMBL" id="MTB73253.1"/>
    </source>
</evidence>
<protein>
    <recommendedName>
        <fullName evidence="3">MmcQ/YjbR family DNA-binding protein</fullName>
    </recommendedName>
</protein>
<dbReference type="RefSeq" id="WP_154594518.1">
    <property type="nucleotide sequence ID" value="NZ_WLVL01000050.1"/>
</dbReference>
<dbReference type="Proteomes" id="UP000431092">
    <property type="component" value="Unassembled WGS sequence"/>
</dbReference>
<sequence>MSRAEDTSRRLVEHLEALPRVKRKGTTARPAWYFDDRLIARAESADRWIVRCDFATRESLLEDPVTFGVRPQFEAHQKVEAYLDEGDPDAIERALDAAWEMQRKLSRPGFRGGRVMPCRRVPGHG</sequence>
<gene>
    <name evidence="1" type="ORF">GGG17_15040</name>
</gene>
<name>A0A6I3IKS7_9MICO</name>
<organism evidence="1 2">
    <name type="scientific">Arsenicicoccus cauae</name>
    <dbReference type="NCBI Taxonomy" id="2663847"/>
    <lineage>
        <taxon>Bacteria</taxon>
        <taxon>Bacillati</taxon>
        <taxon>Actinomycetota</taxon>
        <taxon>Actinomycetes</taxon>
        <taxon>Micrococcales</taxon>
        <taxon>Intrasporangiaceae</taxon>
        <taxon>Arsenicicoccus</taxon>
    </lineage>
</organism>
<keyword evidence="2" id="KW-1185">Reference proteome</keyword>
<proteinExistence type="predicted"/>
<reference evidence="1 2" key="1">
    <citation type="submission" date="2019-11" db="EMBL/GenBank/DDBJ databases">
        <title>Whole genome sequencing identifies a novel species of the genus Arsenicicoccus isolated from human blood.</title>
        <authorList>
            <person name="Jeong J.H."/>
            <person name="Kweon O.J."/>
            <person name="Kim H.R."/>
            <person name="Kim T.-H."/>
            <person name="Ha S.-M."/>
            <person name="Lee M.-K."/>
        </authorList>
    </citation>
    <scope>NUCLEOTIDE SEQUENCE [LARGE SCALE GENOMIC DNA]</scope>
    <source>
        <strain evidence="1 2">MKL-02</strain>
    </source>
</reference>
<accession>A0A6I3IKS7</accession>
<comment type="caution">
    <text evidence="1">The sequence shown here is derived from an EMBL/GenBank/DDBJ whole genome shotgun (WGS) entry which is preliminary data.</text>
</comment>
<dbReference type="EMBL" id="WLVL01000050">
    <property type="protein sequence ID" value="MTB73253.1"/>
    <property type="molecule type" value="Genomic_DNA"/>
</dbReference>
<evidence type="ECO:0008006" key="3">
    <source>
        <dbReference type="Google" id="ProtNLM"/>
    </source>
</evidence>
<dbReference type="AlphaFoldDB" id="A0A6I3IKS7"/>
<evidence type="ECO:0000313" key="2">
    <source>
        <dbReference type="Proteomes" id="UP000431092"/>
    </source>
</evidence>